<evidence type="ECO:0000259" key="1">
    <source>
        <dbReference type="Pfam" id="PF13619"/>
    </source>
</evidence>
<evidence type="ECO:0000313" key="2">
    <source>
        <dbReference type="EMBL" id="PKV92736.1"/>
    </source>
</evidence>
<dbReference type="InterPro" id="IPR025309">
    <property type="entry name" value="KTSC_dom"/>
</dbReference>
<gene>
    <name evidence="2" type="ORF">ATK30_3563</name>
</gene>
<organism evidence="2 3">
    <name type="scientific">Amycolatopsis echigonensis</name>
    <dbReference type="NCBI Taxonomy" id="2576905"/>
    <lineage>
        <taxon>Bacteria</taxon>
        <taxon>Bacillati</taxon>
        <taxon>Actinomycetota</taxon>
        <taxon>Actinomycetes</taxon>
        <taxon>Pseudonocardiales</taxon>
        <taxon>Pseudonocardiaceae</taxon>
        <taxon>Amycolatopsis</taxon>
    </lineage>
</organism>
<accession>A0A2N3WFT2</accession>
<name>A0A2N3WFT2_9PSEU</name>
<keyword evidence="3" id="KW-1185">Reference proteome</keyword>
<protein>
    <submittedName>
        <fullName evidence="2">KTSC domain-containing protein</fullName>
    </submittedName>
</protein>
<dbReference type="Proteomes" id="UP000233750">
    <property type="component" value="Unassembled WGS sequence"/>
</dbReference>
<reference evidence="2 3" key="1">
    <citation type="submission" date="2017-12" db="EMBL/GenBank/DDBJ databases">
        <title>Sequencing the genomes of 1000 Actinobacteria strains.</title>
        <authorList>
            <person name="Klenk H.-P."/>
        </authorList>
    </citation>
    <scope>NUCLEOTIDE SEQUENCE [LARGE SCALE GENOMIC DNA]</scope>
    <source>
        <strain evidence="2 3">DSM 45165</strain>
    </source>
</reference>
<dbReference type="EMBL" id="PJMY01000003">
    <property type="protein sequence ID" value="PKV92736.1"/>
    <property type="molecule type" value="Genomic_DNA"/>
</dbReference>
<comment type="caution">
    <text evidence="2">The sequence shown here is derived from an EMBL/GenBank/DDBJ whole genome shotgun (WGS) entry which is preliminary data.</text>
</comment>
<dbReference type="RefSeq" id="WP_101436491.1">
    <property type="nucleotide sequence ID" value="NZ_PJMY01000003.1"/>
</dbReference>
<evidence type="ECO:0000313" key="3">
    <source>
        <dbReference type="Proteomes" id="UP000233750"/>
    </source>
</evidence>
<dbReference type="AlphaFoldDB" id="A0A2N3WFT2"/>
<dbReference type="Pfam" id="PF13619">
    <property type="entry name" value="KTSC"/>
    <property type="match status" value="1"/>
</dbReference>
<sequence length="70" mass="7965">MRRVPVESSVIRDVGYDAAKSVLEIGFHNGTVYRYHLVPARVHRELMAAESPGRYLNQEIKPRFPGQAVE</sequence>
<feature type="domain" description="KTSC" evidence="1">
    <location>
        <begin position="7"/>
        <end position="64"/>
    </location>
</feature>
<dbReference type="OrthoDB" id="8450910at2"/>
<proteinExistence type="predicted"/>